<dbReference type="FunCoup" id="G3SMI1">
    <property type="interactions" value="6"/>
</dbReference>
<evidence type="ECO:0008006" key="11">
    <source>
        <dbReference type="Google" id="ProtNLM"/>
    </source>
</evidence>
<evidence type="ECO:0000256" key="2">
    <source>
        <dbReference type="ARBA" id="ARBA00008326"/>
    </source>
</evidence>
<feature type="chain" id="PRO_5003454188" description="Fibroblast growth factor binding protein 1" evidence="8">
    <location>
        <begin position="24"/>
        <end position="239"/>
    </location>
</feature>
<feature type="signal peptide" evidence="8">
    <location>
        <begin position="1"/>
        <end position="23"/>
    </location>
</feature>
<dbReference type="eggNOG" id="ENOG502RZQ6">
    <property type="taxonomic scope" value="Eukaryota"/>
</dbReference>
<dbReference type="GO" id="GO:0007267">
    <property type="term" value="P:cell-cell signaling"/>
    <property type="evidence" value="ECO:0007669"/>
    <property type="project" value="TreeGrafter"/>
</dbReference>
<reference evidence="9" key="2">
    <citation type="submission" date="2025-08" db="UniProtKB">
        <authorList>
            <consortium name="Ensembl"/>
        </authorList>
    </citation>
    <scope>IDENTIFICATION</scope>
    <source>
        <strain evidence="9">Isolate ISIS603380</strain>
    </source>
</reference>
<evidence type="ECO:0000256" key="6">
    <source>
        <dbReference type="ARBA" id="ARBA00023183"/>
    </source>
</evidence>
<dbReference type="PANTHER" id="PTHR15258:SF2">
    <property type="entry name" value="FIBROBLAST GROWTH FACTOR-BINDING PROTEIN 1"/>
    <property type="match status" value="1"/>
</dbReference>
<comment type="similarity">
    <text evidence="2">Belongs to the fibroblast growth factor-binding protein family.</text>
</comment>
<evidence type="ECO:0000256" key="1">
    <source>
        <dbReference type="ARBA" id="ARBA00004613"/>
    </source>
</evidence>
<dbReference type="OMA" id="VYWKQIG"/>
<dbReference type="AlphaFoldDB" id="G3SMI1"/>
<feature type="region of interest" description="Disordered" evidence="7">
    <location>
        <begin position="26"/>
        <end position="48"/>
    </location>
</feature>
<evidence type="ECO:0000256" key="8">
    <source>
        <dbReference type="SAM" id="SignalP"/>
    </source>
</evidence>
<dbReference type="HOGENOM" id="CLU_102227_0_0_1"/>
<evidence type="ECO:0000313" key="9">
    <source>
        <dbReference type="Ensembl" id="ENSLAFP00000000727.2"/>
    </source>
</evidence>
<accession>G3SMI1</accession>
<reference evidence="9 10" key="1">
    <citation type="submission" date="2009-06" db="EMBL/GenBank/DDBJ databases">
        <title>The Genome Sequence of Loxodonta africana (African elephant).</title>
        <authorList>
            <person name="Di Palma F."/>
            <person name="Heiman D."/>
            <person name="Young S."/>
            <person name="Johnson J."/>
            <person name="Lander E.S."/>
            <person name="Lindblad-Toh K."/>
        </authorList>
    </citation>
    <scope>NUCLEOTIDE SEQUENCE [LARGE SCALE GENOMIC DNA]</scope>
    <source>
        <strain evidence="9 10">Isolate ISIS603380</strain>
    </source>
</reference>
<comment type="subcellular location">
    <subcellularLocation>
        <location evidence="1">Secreted</location>
    </subcellularLocation>
</comment>
<evidence type="ECO:0000256" key="3">
    <source>
        <dbReference type="ARBA" id="ARBA00022525"/>
    </source>
</evidence>
<dbReference type="GeneTree" id="ENSGT00940000154372"/>
<protein>
    <recommendedName>
        <fullName evidence="11">Fibroblast growth factor binding protein 1</fullName>
    </recommendedName>
</protein>
<feature type="region of interest" description="Disordered" evidence="7">
    <location>
        <begin position="185"/>
        <end position="204"/>
    </location>
</feature>
<evidence type="ECO:0000313" key="10">
    <source>
        <dbReference type="Proteomes" id="UP000007646"/>
    </source>
</evidence>
<reference evidence="9" key="3">
    <citation type="submission" date="2025-09" db="UniProtKB">
        <authorList>
            <consortium name="Ensembl"/>
        </authorList>
    </citation>
    <scope>IDENTIFICATION</scope>
    <source>
        <strain evidence="9">Isolate ISIS603380</strain>
    </source>
</reference>
<evidence type="ECO:0000256" key="5">
    <source>
        <dbReference type="ARBA" id="ARBA00023157"/>
    </source>
</evidence>
<dbReference type="Proteomes" id="UP000007646">
    <property type="component" value="Unassembled WGS sequence"/>
</dbReference>
<dbReference type="InParanoid" id="G3SMI1"/>
<dbReference type="PANTHER" id="PTHR15258">
    <property type="entry name" value="FGF BINDING PROTEIN-RELATED"/>
    <property type="match status" value="1"/>
</dbReference>
<evidence type="ECO:0000256" key="7">
    <source>
        <dbReference type="SAM" id="MobiDB-lite"/>
    </source>
</evidence>
<keyword evidence="3" id="KW-0964">Secreted</keyword>
<dbReference type="InterPro" id="IPR010510">
    <property type="entry name" value="FGF1-bd"/>
</dbReference>
<dbReference type="STRING" id="9785.ENSLAFP00000000727"/>
<keyword evidence="4 8" id="KW-0732">Signal</keyword>
<proteinExistence type="inferred from homology"/>
<dbReference type="Pfam" id="PF06473">
    <property type="entry name" value="FGF-BP1"/>
    <property type="match status" value="1"/>
</dbReference>
<dbReference type="GO" id="GO:0005576">
    <property type="term" value="C:extracellular region"/>
    <property type="evidence" value="ECO:0007669"/>
    <property type="project" value="UniProtKB-SubCell"/>
</dbReference>
<dbReference type="GO" id="GO:0019838">
    <property type="term" value="F:growth factor binding"/>
    <property type="evidence" value="ECO:0007669"/>
    <property type="project" value="UniProtKB-KW"/>
</dbReference>
<sequence>MRIQSLALLSFLLLAAQMLLVEGKKERSRKKGHGLGHRSQPHMRPAKGRFLTPDQAECKWAVMEEGNGATLKVECTRAENHFSCYFAGNPHSCPEFVKKKRAYWKQIGRNLAQQMNICETSQNVLNTKLCGKEFPEAHLKMVNSTLIEKKESTEKSVQPAVVPETKMMTTTTTPKPTVVLETKETTPADDQQQTMGINGPECEQDPDIQYQRKVAEEYCGESWASFCKFFLTMFQDKPC</sequence>
<name>G3SMI1_LOXAF</name>
<evidence type="ECO:0000256" key="4">
    <source>
        <dbReference type="ARBA" id="ARBA00022729"/>
    </source>
</evidence>
<keyword evidence="5" id="KW-1015">Disulfide bond</keyword>
<keyword evidence="6" id="KW-0340">Growth factor binding</keyword>
<keyword evidence="10" id="KW-1185">Reference proteome</keyword>
<organism evidence="9 10">
    <name type="scientific">Loxodonta africana</name>
    <name type="common">African elephant</name>
    <dbReference type="NCBI Taxonomy" id="9785"/>
    <lineage>
        <taxon>Eukaryota</taxon>
        <taxon>Metazoa</taxon>
        <taxon>Chordata</taxon>
        <taxon>Craniata</taxon>
        <taxon>Vertebrata</taxon>
        <taxon>Euteleostomi</taxon>
        <taxon>Mammalia</taxon>
        <taxon>Eutheria</taxon>
        <taxon>Afrotheria</taxon>
        <taxon>Proboscidea</taxon>
        <taxon>Elephantidae</taxon>
        <taxon>Loxodonta</taxon>
    </lineage>
</organism>
<feature type="compositionally biased region" description="Basic residues" evidence="7">
    <location>
        <begin position="26"/>
        <end position="47"/>
    </location>
</feature>
<dbReference type="Ensembl" id="ENSLAFT00000000871.2">
    <property type="protein sequence ID" value="ENSLAFP00000000727.2"/>
    <property type="gene ID" value="ENSLAFG00000000871.2"/>
</dbReference>